<dbReference type="Proteomes" id="UP001283361">
    <property type="component" value="Unassembled WGS sequence"/>
</dbReference>
<gene>
    <name evidence="2" type="ORF">RRG08_048835</name>
</gene>
<feature type="region of interest" description="Disordered" evidence="1">
    <location>
        <begin position="317"/>
        <end position="336"/>
    </location>
</feature>
<dbReference type="AlphaFoldDB" id="A0AAE1B470"/>
<evidence type="ECO:0000256" key="1">
    <source>
        <dbReference type="SAM" id="MobiDB-lite"/>
    </source>
</evidence>
<organism evidence="2 3">
    <name type="scientific">Elysia crispata</name>
    <name type="common">lettuce slug</name>
    <dbReference type="NCBI Taxonomy" id="231223"/>
    <lineage>
        <taxon>Eukaryota</taxon>
        <taxon>Metazoa</taxon>
        <taxon>Spiralia</taxon>
        <taxon>Lophotrochozoa</taxon>
        <taxon>Mollusca</taxon>
        <taxon>Gastropoda</taxon>
        <taxon>Heterobranchia</taxon>
        <taxon>Euthyneura</taxon>
        <taxon>Panpulmonata</taxon>
        <taxon>Sacoglossa</taxon>
        <taxon>Placobranchoidea</taxon>
        <taxon>Plakobranchidae</taxon>
        <taxon>Elysia</taxon>
    </lineage>
</organism>
<feature type="region of interest" description="Disordered" evidence="1">
    <location>
        <begin position="357"/>
        <end position="391"/>
    </location>
</feature>
<feature type="region of interest" description="Disordered" evidence="1">
    <location>
        <begin position="224"/>
        <end position="252"/>
    </location>
</feature>
<feature type="compositionally biased region" description="Polar residues" evidence="1">
    <location>
        <begin position="381"/>
        <end position="391"/>
    </location>
</feature>
<feature type="region of interest" description="Disordered" evidence="1">
    <location>
        <begin position="77"/>
        <end position="98"/>
    </location>
</feature>
<evidence type="ECO:0000313" key="3">
    <source>
        <dbReference type="Proteomes" id="UP001283361"/>
    </source>
</evidence>
<comment type="caution">
    <text evidence="2">The sequence shown here is derived from an EMBL/GenBank/DDBJ whole genome shotgun (WGS) entry which is preliminary data.</text>
</comment>
<reference evidence="2" key="1">
    <citation type="journal article" date="2023" name="G3 (Bethesda)">
        <title>A reference genome for the long-term kleptoplast-retaining sea slug Elysia crispata morphotype clarki.</title>
        <authorList>
            <person name="Eastman K.E."/>
            <person name="Pendleton A.L."/>
            <person name="Shaikh M.A."/>
            <person name="Suttiyut T."/>
            <person name="Ogas R."/>
            <person name="Tomko P."/>
            <person name="Gavelis G."/>
            <person name="Widhalm J.R."/>
            <person name="Wisecaver J.H."/>
        </authorList>
    </citation>
    <scope>NUCLEOTIDE SEQUENCE</scope>
    <source>
        <strain evidence="2">ECLA1</strain>
    </source>
</reference>
<name>A0AAE1B470_9GAST</name>
<protein>
    <submittedName>
        <fullName evidence="2">Uncharacterized protein</fullName>
    </submittedName>
</protein>
<accession>A0AAE1B470</accession>
<feature type="compositionally biased region" description="Polar residues" evidence="1">
    <location>
        <begin position="242"/>
        <end position="252"/>
    </location>
</feature>
<dbReference type="EMBL" id="JAWDGP010000586">
    <property type="protein sequence ID" value="KAK3799328.1"/>
    <property type="molecule type" value="Genomic_DNA"/>
</dbReference>
<keyword evidence="3" id="KW-1185">Reference proteome</keyword>
<proteinExistence type="predicted"/>
<sequence length="495" mass="55933">MTPSCSDDLLSKLVENIRQACEQHITFERFTSVSGLICFDIDGFKQQCFVISELVQRKSVGEGHSSHLKTLNWKGIEKTESEEHAPKESSYKTQHTDESNCYRPLDVQTELQNGDTGLKGSFAILQNKVDWCNRTFTLKPKEPYEIKPSSNNSPQKKHIPTAIISKECALKVNQELAQSRQKNEAAREINIYEKNWPKRCNISKANPLYRNCYPVLPKKPVRRSKPFNNASKWEKQAPEPSNCRNSEPINDINQSENVNSVKSLYNSPSEKPTALSWFETMVSPSSSIESIDSIQPFYLVPHSEPLSNPLYYKNETKTRKELSSHSHGPNAVLNSQYNGFTEPTLKISAMTPARFTTERKQAQHHTASRVDQESPPKTIAAHSTTSNGTLNTITSIEPDVIAGKESDYLKSTWEAKDNALKASLLHGTNFESQIPSECSIVSKKRASLRKWMGLFRKGSKTSANEVSVVQKHETKLKSGRNIPEPPIEIRLKKWK</sequence>
<evidence type="ECO:0000313" key="2">
    <source>
        <dbReference type="EMBL" id="KAK3799328.1"/>
    </source>
</evidence>